<evidence type="ECO:0000259" key="2">
    <source>
        <dbReference type="Pfam" id="PF03781"/>
    </source>
</evidence>
<dbReference type="RefSeq" id="WP_156713156.1">
    <property type="nucleotide sequence ID" value="NZ_WPHG01000003.1"/>
</dbReference>
<gene>
    <name evidence="3" type="ORF">GN330_13155</name>
</gene>
<dbReference type="SUPFAM" id="SSF56436">
    <property type="entry name" value="C-type lectin-like"/>
    <property type="match status" value="1"/>
</dbReference>
<accession>A0A844QFQ9</accession>
<dbReference type="Proteomes" id="UP000463224">
    <property type="component" value="Unassembled WGS sequence"/>
</dbReference>
<dbReference type="InterPro" id="IPR005532">
    <property type="entry name" value="SUMF_dom"/>
</dbReference>
<name>A0A844QFQ9_9HYPH</name>
<organism evidence="3 4">
    <name type="scientific">Nitratireductor arenosus</name>
    <dbReference type="NCBI Taxonomy" id="2682096"/>
    <lineage>
        <taxon>Bacteria</taxon>
        <taxon>Pseudomonadati</taxon>
        <taxon>Pseudomonadota</taxon>
        <taxon>Alphaproteobacteria</taxon>
        <taxon>Hyphomicrobiales</taxon>
        <taxon>Phyllobacteriaceae</taxon>
        <taxon>Nitratireductor</taxon>
    </lineage>
</organism>
<dbReference type="Pfam" id="PF03781">
    <property type="entry name" value="FGE-sulfatase"/>
    <property type="match status" value="1"/>
</dbReference>
<dbReference type="InterPro" id="IPR042095">
    <property type="entry name" value="SUMF_sf"/>
</dbReference>
<feature type="domain" description="Sulfatase-modifying factor enzyme-like" evidence="2">
    <location>
        <begin position="40"/>
        <end position="276"/>
    </location>
</feature>
<dbReference type="Gene3D" id="3.90.1580.10">
    <property type="entry name" value="paralog of FGE (formylglycine-generating enzyme)"/>
    <property type="match status" value="1"/>
</dbReference>
<evidence type="ECO:0000256" key="1">
    <source>
        <dbReference type="SAM" id="MobiDB-lite"/>
    </source>
</evidence>
<dbReference type="InterPro" id="IPR016187">
    <property type="entry name" value="CTDL_fold"/>
</dbReference>
<dbReference type="EMBL" id="WPHG01000003">
    <property type="protein sequence ID" value="MVA98192.1"/>
    <property type="molecule type" value="Genomic_DNA"/>
</dbReference>
<evidence type="ECO:0000313" key="3">
    <source>
        <dbReference type="EMBL" id="MVA98192.1"/>
    </source>
</evidence>
<reference evidence="3 4" key="1">
    <citation type="submission" date="2019-12" db="EMBL/GenBank/DDBJ databases">
        <title>Nitratireductor arenosus sp. nov., Isolated from sea sand, Jeju island, South Korea.</title>
        <authorList>
            <person name="Kim W."/>
        </authorList>
    </citation>
    <scope>NUCLEOTIDE SEQUENCE [LARGE SCALE GENOMIC DNA]</scope>
    <source>
        <strain evidence="3 4">CAU 1489</strain>
    </source>
</reference>
<dbReference type="AlphaFoldDB" id="A0A844QFQ9"/>
<proteinExistence type="predicted"/>
<dbReference type="PANTHER" id="PTHR23150:SF19">
    <property type="entry name" value="FORMYLGLYCINE-GENERATING ENZYME"/>
    <property type="match status" value="1"/>
</dbReference>
<feature type="compositionally biased region" description="Basic and acidic residues" evidence="1">
    <location>
        <begin position="179"/>
        <end position="189"/>
    </location>
</feature>
<comment type="caution">
    <text evidence="3">The sequence shown here is derived from an EMBL/GenBank/DDBJ whole genome shotgun (WGS) entry which is preliminary data.</text>
</comment>
<dbReference type="GO" id="GO:0120147">
    <property type="term" value="F:formylglycine-generating oxidase activity"/>
    <property type="evidence" value="ECO:0007669"/>
    <property type="project" value="TreeGrafter"/>
</dbReference>
<dbReference type="PANTHER" id="PTHR23150">
    <property type="entry name" value="SULFATASE MODIFYING FACTOR 1, 2"/>
    <property type="match status" value="1"/>
</dbReference>
<evidence type="ECO:0000313" key="4">
    <source>
        <dbReference type="Proteomes" id="UP000463224"/>
    </source>
</evidence>
<sequence length="291" mass="30775">MPHHVAEAIIGAVAAVAVPAAIGLVDWAGSTSGPAPAAVETVAIAPGAIDFPLPGEFLAAGRPAAAPSKTVRFDRTLHIMANQVSLAAYDECVAAGACRPADGAPSAHAAEIPVTGVSYLDAAAYAAWYSQVTGETWRLPSAAEWAFAAGERFAGDPFAVADDPKNPAMAWIRRYEEEAAARREPDPQPKPRGHYGPNAHGVRDMAGNVWEWTSTCYTRVTLDTDLATVERTTENCGVHVAEGRHRTYMSDFVRDGKSGGCAVGAPPDNLGFRLVRDDTPGWFARLKALVR</sequence>
<keyword evidence="4" id="KW-1185">Reference proteome</keyword>
<dbReference type="InterPro" id="IPR051043">
    <property type="entry name" value="Sulfatase_Mod_Factor_Kinase"/>
</dbReference>
<feature type="region of interest" description="Disordered" evidence="1">
    <location>
        <begin position="179"/>
        <end position="199"/>
    </location>
</feature>
<protein>
    <submittedName>
        <fullName evidence="3">SUMF1/EgtB/PvdO family nonheme iron enzyme</fullName>
    </submittedName>
</protein>